<comment type="caution">
    <text evidence="1">The sequence shown here is derived from an EMBL/GenBank/DDBJ whole genome shotgun (WGS) entry which is preliminary data.</text>
</comment>
<name>A0A4S4G7L0_9ACTN</name>
<dbReference type="AlphaFoldDB" id="A0A4S4G7L0"/>
<organism evidence="1 2">
    <name type="scientific">Adlercreutzia caecimuris</name>
    <dbReference type="NCBI Taxonomy" id="671266"/>
    <lineage>
        <taxon>Bacteria</taxon>
        <taxon>Bacillati</taxon>
        <taxon>Actinomycetota</taxon>
        <taxon>Coriobacteriia</taxon>
        <taxon>Eggerthellales</taxon>
        <taxon>Eggerthellaceae</taxon>
        <taxon>Adlercreutzia</taxon>
    </lineage>
</organism>
<evidence type="ECO:0000313" key="1">
    <source>
        <dbReference type="EMBL" id="THG38722.1"/>
    </source>
</evidence>
<dbReference type="EMBL" id="SSTJ01000001">
    <property type="protein sequence ID" value="THG38722.1"/>
    <property type="molecule type" value="Genomic_DNA"/>
</dbReference>
<reference evidence="1 2" key="1">
    <citation type="submission" date="2019-04" db="EMBL/GenBank/DDBJ databases">
        <title>Microbes associate with the intestines of laboratory mice.</title>
        <authorList>
            <person name="Navarre W."/>
            <person name="Wong E."/>
            <person name="Huang K.C."/>
            <person name="Tropini C."/>
            <person name="Ng K."/>
            <person name="Yu B."/>
        </authorList>
    </citation>
    <scope>NUCLEOTIDE SEQUENCE [LARGE SCALE GENOMIC DNA]</scope>
    <source>
        <strain evidence="1 2">NM80_B27</strain>
    </source>
</reference>
<accession>A0A4S4G7L0</accession>
<gene>
    <name evidence="1" type="ORF">E5986_00005</name>
</gene>
<sequence length="94" mass="10175">MDADEDSSVWLELGGSCDSVTYTSVEGRVLEKGTDWLRIRTDKGDLALEIDGGANDDSREALQMSIGEIVVGDEVFASYHIDGSVACFDAIEKK</sequence>
<dbReference type="RefSeq" id="WP_136432269.1">
    <property type="nucleotide sequence ID" value="NZ_SSTJ01000001.1"/>
</dbReference>
<protein>
    <submittedName>
        <fullName evidence="1">Uncharacterized protein</fullName>
    </submittedName>
</protein>
<proteinExistence type="predicted"/>
<dbReference type="Proteomes" id="UP000308978">
    <property type="component" value="Unassembled WGS sequence"/>
</dbReference>
<evidence type="ECO:0000313" key="2">
    <source>
        <dbReference type="Proteomes" id="UP000308978"/>
    </source>
</evidence>